<feature type="domain" description="HTH cro/C1-type" evidence="3">
    <location>
        <begin position="154"/>
        <end position="207"/>
    </location>
</feature>
<dbReference type="PANTHER" id="PTHR46797:SF1">
    <property type="entry name" value="METHYLPHOSPHONATE SYNTHASE"/>
    <property type="match status" value="1"/>
</dbReference>
<feature type="domain" description="HTH cro/C1-type" evidence="3">
    <location>
        <begin position="5"/>
        <end position="59"/>
    </location>
</feature>
<dbReference type="EMBL" id="JACYXZ010000003">
    <property type="protein sequence ID" value="MBD8870410.1"/>
    <property type="molecule type" value="Genomic_DNA"/>
</dbReference>
<comment type="caution">
    <text evidence="4">The sequence shown here is derived from an EMBL/GenBank/DDBJ whole genome shotgun (WGS) entry which is preliminary data.</text>
</comment>
<protein>
    <submittedName>
        <fullName evidence="4">Helix-turn-helix domain-containing protein</fullName>
    </submittedName>
</protein>
<dbReference type="SMART" id="SM00530">
    <property type="entry name" value="HTH_XRE"/>
    <property type="match status" value="4"/>
</dbReference>
<keyword evidence="5" id="KW-1185">Reference proteome</keyword>
<evidence type="ECO:0000256" key="1">
    <source>
        <dbReference type="ARBA" id="ARBA00023125"/>
    </source>
</evidence>
<evidence type="ECO:0000256" key="2">
    <source>
        <dbReference type="SAM" id="MobiDB-lite"/>
    </source>
</evidence>
<dbReference type="SUPFAM" id="SSF47413">
    <property type="entry name" value="lambda repressor-like DNA-binding domains"/>
    <property type="match status" value="4"/>
</dbReference>
<feature type="region of interest" description="Disordered" evidence="2">
    <location>
        <begin position="293"/>
        <end position="312"/>
    </location>
</feature>
<dbReference type="InterPro" id="IPR001387">
    <property type="entry name" value="Cro/C1-type_HTH"/>
</dbReference>
<dbReference type="GO" id="GO:0005829">
    <property type="term" value="C:cytosol"/>
    <property type="evidence" value="ECO:0007669"/>
    <property type="project" value="TreeGrafter"/>
</dbReference>
<gene>
    <name evidence="4" type="ORF">IE331_12305</name>
</gene>
<feature type="domain" description="HTH cro/C1-type" evidence="3">
    <location>
        <begin position="78"/>
        <end position="132"/>
    </location>
</feature>
<keyword evidence="1" id="KW-0238">DNA-binding</keyword>
<dbReference type="PANTHER" id="PTHR46797">
    <property type="entry name" value="HTH-TYPE TRANSCRIPTIONAL REGULATOR"/>
    <property type="match status" value="1"/>
</dbReference>
<dbReference type="InterPro" id="IPR010982">
    <property type="entry name" value="Lambda_DNA-bd_dom_sf"/>
</dbReference>
<dbReference type="RefSeq" id="WP_192143712.1">
    <property type="nucleotide sequence ID" value="NZ_JACYXZ010000003.1"/>
</dbReference>
<evidence type="ECO:0000313" key="5">
    <source>
        <dbReference type="Proteomes" id="UP000616839"/>
    </source>
</evidence>
<dbReference type="CDD" id="cd00093">
    <property type="entry name" value="HTH_XRE"/>
    <property type="match status" value="4"/>
</dbReference>
<dbReference type="Gene3D" id="1.10.260.40">
    <property type="entry name" value="lambda repressor-like DNA-binding domains"/>
    <property type="match status" value="4"/>
</dbReference>
<sequence length="312" mass="33820">MTSQLRGWRQGLGLTAPELARRVGVSPNTVGRWERGECLPQADRLPALAGALRRQPRELLRVLGEPEAEARGHRGHGLRRLRLERGRSGAEIAAAVGVPTHTVYNWERGGARIPEAHLEDLAAALGLSSAELASALAEARVVVEGLRARPVGRLARLRIGVGLSQSAAADRLGFGRSSLRAYERGRPAPLAHLRRMAVLYRVTVAEVAHACGARCPRELDPTSWRAGDLSRALRVLREWSGLTQAEVAMRVGASKDSVRAWENARTQPGPFLRVRLEELYRLRSGSLIPAYARPASTGLSPEGRLSSAPRAG</sequence>
<evidence type="ECO:0000259" key="3">
    <source>
        <dbReference type="PROSITE" id="PS50943"/>
    </source>
</evidence>
<dbReference type="InterPro" id="IPR050807">
    <property type="entry name" value="TransReg_Diox_bact_type"/>
</dbReference>
<dbReference type="GO" id="GO:0003700">
    <property type="term" value="F:DNA-binding transcription factor activity"/>
    <property type="evidence" value="ECO:0007669"/>
    <property type="project" value="TreeGrafter"/>
</dbReference>
<accession>A0A927K762</accession>
<name>A0A927K762_9ACTN</name>
<feature type="domain" description="HTH cro/C1-type" evidence="3">
    <location>
        <begin position="233"/>
        <end position="287"/>
    </location>
</feature>
<dbReference type="Pfam" id="PF13560">
    <property type="entry name" value="HTH_31"/>
    <property type="match status" value="4"/>
</dbReference>
<evidence type="ECO:0000313" key="4">
    <source>
        <dbReference type="EMBL" id="MBD8870410.1"/>
    </source>
</evidence>
<proteinExistence type="predicted"/>
<dbReference type="PROSITE" id="PS50943">
    <property type="entry name" value="HTH_CROC1"/>
    <property type="match status" value="4"/>
</dbReference>
<organism evidence="4 5">
    <name type="scientific">Nocardioides donggukensis</name>
    <dbReference type="NCBI Taxonomy" id="2774019"/>
    <lineage>
        <taxon>Bacteria</taxon>
        <taxon>Bacillati</taxon>
        <taxon>Actinomycetota</taxon>
        <taxon>Actinomycetes</taxon>
        <taxon>Propionibacteriales</taxon>
        <taxon>Nocardioidaceae</taxon>
        <taxon>Nocardioides</taxon>
    </lineage>
</organism>
<dbReference type="Proteomes" id="UP000616839">
    <property type="component" value="Unassembled WGS sequence"/>
</dbReference>
<dbReference type="AlphaFoldDB" id="A0A927K762"/>
<dbReference type="GO" id="GO:0003677">
    <property type="term" value="F:DNA binding"/>
    <property type="evidence" value="ECO:0007669"/>
    <property type="project" value="UniProtKB-KW"/>
</dbReference>
<reference evidence="4" key="1">
    <citation type="submission" date="2020-09" db="EMBL/GenBank/DDBJ databases">
        <title>Nocardioides sp. strain MJB4 16S ribosomal RNA gene Genome sequencing and assembly.</title>
        <authorList>
            <person name="Kim I."/>
        </authorList>
    </citation>
    <scope>NUCLEOTIDE SEQUENCE</scope>
    <source>
        <strain evidence="4">MJB4</strain>
    </source>
</reference>